<dbReference type="Gene3D" id="3.40.50.2000">
    <property type="entry name" value="Glycogen Phosphorylase B"/>
    <property type="match status" value="2"/>
</dbReference>
<dbReference type="SUPFAM" id="SSF53756">
    <property type="entry name" value="UDP-Glycosyltransferase/glycogen phosphorylase"/>
    <property type="match status" value="1"/>
</dbReference>
<reference evidence="2 3" key="1">
    <citation type="submission" date="2014-03" db="EMBL/GenBank/DDBJ databases">
        <title>Genome sequence of the diesel-degrader and plant-growth promoter Acinetobacter oleivorans PF-1 isolated from the roots of poplar tree.</title>
        <authorList>
            <person name="Gkorezis P."/>
            <person name="van Hamme J."/>
            <person name="Rineau F."/>
            <person name="Vangronsveld J."/>
            <person name="Francetti A."/>
        </authorList>
    </citation>
    <scope>NUCLEOTIDE SEQUENCE [LARGE SCALE GENOMIC DNA]</scope>
    <source>
        <strain evidence="2 3">PF1</strain>
    </source>
</reference>
<comment type="caution">
    <text evidence="2">The sequence shown here is derived from an EMBL/GenBank/DDBJ whole genome shotgun (WGS) entry which is preliminary data.</text>
</comment>
<dbReference type="Proteomes" id="UP000031012">
    <property type="component" value="Unassembled WGS sequence"/>
</dbReference>
<dbReference type="PANTHER" id="PTHR10788">
    <property type="entry name" value="TREHALOSE-6-PHOSPHATE SYNTHASE"/>
    <property type="match status" value="1"/>
</dbReference>
<evidence type="ECO:0000256" key="1">
    <source>
        <dbReference type="ARBA" id="ARBA00008799"/>
    </source>
</evidence>
<name>A0A0B2UDW9_9GAMM</name>
<dbReference type="PANTHER" id="PTHR10788:SF106">
    <property type="entry name" value="BCDNA.GH08860"/>
    <property type="match status" value="1"/>
</dbReference>
<evidence type="ECO:0000313" key="2">
    <source>
        <dbReference type="EMBL" id="KHN67232.1"/>
    </source>
</evidence>
<accession>A0A0B2UDW9</accession>
<gene>
    <name evidence="2" type="ORF">DH17_15000</name>
</gene>
<organism evidence="2 3">
    <name type="scientific">Acinetobacter oleivorans</name>
    <dbReference type="NCBI Taxonomy" id="1148157"/>
    <lineage>
        <taxon>Bacteria</taxon>
        <taxon>Pseudomonadati</taxon>
        <taxon>Pseudomonadota</taxon>
        <taxon>Gammaproteobacteria</taxon>
        <taxon>Moraxellales</taxon>
        <taxon>Moraxellaceae</taxon>
        <taxon>Acinetobacter</taxon>
    </lineage>
</organism>
<dbReference type="GO" id="GO:0005992">
    <property type="term" value="P:trehalose biosynthetic process"/>
    <property type="evidence" value="ECO:0007669"/>
    <property type="project" value="InterPro"/>
</dbReference>
<dbReference type="InterPro" id="IPR001830">
    <property type="entry name" value="Glyco_trans_20"/>
</dbReference>
<evidence type="ECO:0000313" key="3">
    <source>
        <dbReference type="Proteomes" id="UP000031012"/>
    </source>
</evidence>
<dbReference type="AlphaFoldDB" id="A0A0B2UDW9"/>
<dbReference type="Pfam" id="PF00982">
    <property type="entry name" value="Glyco_transf_20"/>
    <property type="match status" value="1"/>
</dbReference>
<comment type="similarity">
    <text evidence="1">Belongs to the glycosyltransferase 20 family.</text>
</comment>
<sequence length="477" mass="55054">MSKLIVLSNRISMPSGKASAGGLAVAVQDALNDSNGIWLGWNGQQITDSEAPEFEQAYSQGIDYITCPLTHQQYAQYYCGFANKVLWPAMHAREDLIEYDAQEYNTYQKVNRLFAEKLKQLAQPEDLIWVHDYHFFSVARYCRELGMQNKIGFFLHIPFASLNIWRKIPVALELIQDLSQYDVIGLQTQTDQNACMQTCVNLLEAQKIQRDSISYKKRRILIKSYPIGVQPELIQKQAQQDLSTASVFNFEEIPRQKTIIGVDRIDYSKGLLERFNAFATFLETNPEYHGLVRHIQVATPSRTDIPAYQRLYQRFKAKLELINEEFAHEDWRPVDCCYDTVQHHNLMHIYRHSDICWISSLRDGMNLVAKEYIAAQDPENPGVLILSKYAGAAEQMTQALIVDPQDRVAMIDTLKIALEMPKAERINRYQQLIEGLSVSDLTHWRNNFLNDLEHSSSSIMKPQRSLQDKYQSIYQVL</sequence>
<protein>
    <submittedName>
        <fullName evidence="2">Trehalose-6-phosphate synthase</fullName>
    </submittedName>
</protein>
<proteinExistence type="inferred from homology"/>
<dbReference type="CDD" id="cd03788">
    <property type="entry name" value="GT20_TPS"/>
    <property type="match status" value="1"/>
</dbReference>
<dbReference type="EMBL" id="JHQK01000005">
    <property type="protein sequence ID" value="KHN67232.1"/>
    <property type="molecule type" value="Genomic_DNA"/>
</dbReference>
<dbReference type="GO" id="GO:0003825">
    <property type="term" value="F:alpha,alpha-trehalose-phosphate synthase (UDP-forming) activity"/>
    <property type="evidence" value="ECO:0007669"/>
    <property type="project" value="TreeGrafter"/>
</dbReference>